<dbReference type="Proteomes" id="UP000006334">
    <property type="component" value="Unassembled WGS sequence"/>
</dbReference>
<dbReference type="EMBL" id="BAEN01000015">
    <property type="protein sequence ID" value="GAC13219.1"/>
    <property type="molecule type" value="Genomic_DNA"/>
</dbReference>
<proteinExistence type="predicted"/>
<reference evidence="1 2" key="1">
    <citation type="journal article" date="2017" name="Antonie Van Leeuwenhoek">
        <title>Rhizobium rhizosphaerae sp. nov., a novel species isolated from rice rhizosphere.</title>
        <authorList>
            <person name="Zhao J.J."/>
            <person name="Zhang J."/>
            <person name="Zhang R.J."/>
            <person name="Zhang C.W."/>
            <person name="Yin H.Q."/>
            <person name="Zhang X.X."/>
        </authorList>
    </citation>
    <scope>NUCLEOTIDE SEQUENCE [LARGE SCALE GENOMIC DNA]</scope>
    <source>
        <strain evidence="1 2">E3</strain>
    </source>
</reference>
<accession>K6WXL9</accession>
<sequence length="189" mass="20947">MTEFDGVLKGHYFIGWDLGGWNCSKNRNSRDAIVILDSQGQIVGLPCRGNLSSIIHESPDQPSFIQAMFTLCKTEYLHGKVTLAIHTPLGFSDGFRTLLDGKYIDGETPSALNPYLFRETEQFLAGWGYTPLSSIKDMIGSQATKGMHVVAKFAANILQTGVWQDENLTIIEAYPSPCAYSEVIFSMQK</sequence>
<comment type="caution">
    <text evidence="1">The sequence shown here is derived from an EMBL/GenBank/DDBJ whole genome shotgun (WGS) entry which is preliminary data.</text>
</comment>
<organism evidence="1 2">
    <name type="scientific">Aliiglaciecola lipolytica E3</name>
    <dbReference type="NCBI Taxonomy" id="1127673"/>
    <lineage>
        <taxon>Bacteria</taxon>
        <taxon>Pseudomonadati</taxon>
        <taxon>Pseudomonadota</taxon>
        <taxon>Gammaproteobacteria</taxon>
        <taxon>Alteromonadales</taxon>
        <taxon>Alteromonadaceae</taxon>
        <taxon>Aliiglaciecola</taxon>
    </lineage>
</organism>
<evidence type="ECO:0000313" key="1">
    <source>
        <dbReference type="EMBL" id="GAC13219.1"/>
    </source>
</evidence>
<dbReference type="AlphaFoldDB" id="K6WXL9"/>
<dbReference type="OrthoDB" id="2111554at2"/>
<name>K6WXL9_9ALTE</name>
<keyword evidence="2" id="KW-1185">Reference proteome</keyword>
<gene>
    <name evidence="1" type="ORF">GLIP_0573</name>
</gene>
<dbReference type="STRING" id="1127673.GLIP_0573"/>
<protein>
    <submittedName>
        <fullName evidence="1">Uncharacterized protein</fullName>
    </submittedName>
</protein>
<dbReference type="eggNOG" id="ENOG5030W8K">
    <property type="taxonomic scope" value="Bacteria"/>
</dbReference>
<evidence type="ECO:0000313" key="2">
    <source>
        <dbReference type="Proteomes" id="UP000006334"/>
    </source>
</evidence>
<dbReference type="RefSeq" id="WP_008843039.1">
    <property type="nucleotide sequence ID" value="NZ_BAEN01000015.1"/>
</dbReference>